<feature type="region of interest" description="Disordered" evidence="1">
    <location>
        <begin position="157"/>
        <end position="187"/>
    </location>
</feature>
<dbReference type="eggNOG" id="COG4655">
    <property type="taxonomic scope" value="Bacteria"/>
</dbReference>
<dbReference type="OrthoDB" id="5447051at2"/>
<dbReference type="EMBL" id="JJMM01000026">
    <property type="protein sequence ID" value="KDR93775.1"/>
    <property type="molecule type" value="Genomic_DNA"/>
</dbReference>
<feature type="domain" description="Putative Flp pilus-assembly TadG-like N-terminal" evidence="3">
    <location>
        <begin position="10"/>
        <end position="55"/>
    </location>
</feature>
<organism evidence="4 5">
    <name type="scientific">Peptoclostridium litorale DSM 5388</name>
    <dbReference type="NCBI Taxonomy" id="1121324"/>
    <lineage>
        <taxon>Bacteria</taxon>
        <taxon>Bacillati</taxon>
        <taxon>Bacillota</taxon>
        <taxon>Clostridia</taxon>
        <taxon>Peptostreptococcales</taxon>
        <taxon>Peptoclostridiaceae</taxon>
        <taxon>Peptoclostridium</taxon>
    </lineage>
</organism>
<reference evidence="4 5" key="1">
    <citation type="submission" date="2014-03" db="EMBL/GenBank/DDBJ databases">
        <title>Genome sequence of Clostridium litorale W6, DSM 5388.</title>
        <authorList>
            <person name="Poehlein A."/>
            <person name="Jagirdar A."/>
            <person name="Khonsari B."/>
            <person name="Chibani C.M."/>
            <person name="Gutierrez Gutierrez D.A."/>
            <person name="Davydova E."/>
            <person name="Alghaithi H.S."/>
            <person name="Nair K.P."/>
            <person name="Dhamotharan K."/>
            <person name="Chandran L."/>
            <person name="G W."/>
            <person name="Daniel R."/>
        </authorList>
    </citation>
    <scope>NUCLEOTIDE SEQUENCE [LARGE SCALE GENOMIC DNA]</scope>
    <source>
        <strain evidence="4 5">W6</strain>
    </source>
</reference>
<keyword evidence="2" id="KW-0812">Transmembrane</keyword>
<keyword evidence="2" id="KW-0472">Membrane</keyword>
<dbReference type="STRING" id="1121324.CLIT_23c00470"/>
<evidence type="ECO:0000256" key="2">
    <source>
        <dbReference type="SAM" id="Phobius"/>
    </source>
</evidence>
<evidence type="ECO:0000313" key="5">
    <source>
        <dbReference type="Proteomes" id="UP000027946"/>
    </source>
</evidence>
<sequence length="310" mass="32718">MKTKILNERGSAIIFIAISMVVLIGFGALAVDVGLMTYHKGKLQNAVDAAALAGAHEIPESTTQGGSVAQEYLANNGEDVASLVSHNIYFEQSNKKIVVEATYRVDFFFAKVLGKDSADVSVRAAAINAPTEKMSDGLRPFGVLYEDTKKSGLVHLQINPPGGDKDKDGEPDEVGPGNTGTVGLDYNGKDTGNAIEDAIHYGTTKAYSVGDFINTEPGVSGGNMKKGLEGLFDDYGDEVIITIPIVNTLGVAGRSETVKIIGFAGFRVRKGDNLPYGKIVVGEFVDYVLATGVGDMGGTDYGVRSVNLVE</sequence>
<keyword evidence="5" id="KW-1185">Reference proteome</keyword>
<evidence type="ECO:0000256" key="1">
    <source>
        <dbReference type="SAM" id="MobiDB-lite"/>
    </source>
</evidence>
<accession>A0A069RBZ6</accession>
<dbReference type="Pfam" id="PF13400">
    <property type="entry name" value="Tad"/>
    <property type="match status" value="1"/>
</dbReference>
<evidence type="ECO:0000259" key="3">
    <source>
        <dbReference type="Pfam" id="PF13400"/>
    </source>
</evidence>
<dbReference type="AlphaFoldDB" id="A0A069RBZ6"/>
<dbReference type="RefSeq" id="WP_038267562.1">
    <property type="nucleotide sequence ID" value="NZ_FSRH01000004.1"/>
</dbReference>
<feature type="transmembrane region" description="Helical" evidence="2">
    <location>
        <begin position="12"/>
        <end position="38"/>
    </location>
</feature>
<protein>
    <recommendedName>
        <fullName evidence="3">Putative Flp pilus-assembly TadG-like N-terminal domain-containing protein</fullName>
    </recommendedName>
</protein>
<evidence type="ECO:0000313" key="4">
    <source>
        <dbReference type="EMBL" id="KDR93775.1"/>
    </source>
</evidence>
<keyword evidence="2" id="KW-1133">Transmembrane helix</keyword>
<name>A0A069RBZ6_PEPLI</name>
<dbReference type="Proteomes" id="UP000027946">
    <property type="component" value="Unassembled WGS sequence"/>
</dbReference>
<gene>
    <name evidence="4" type="ORF">CLIT_23c00470</name>
</gene>
<comment type="caution">
    <text evidence="4">The sequence shown here is derived from an EMBL/GenBank/DDBJ whole genome shotgun (WGS) entry which is preliminary data.</text>
</comment>
<proteinExistence type="predicted"/>
<dbReference type="InterPro" id="IPR028087">
    <property type="entry name" value="Tad_N"/>
</dbReference>